<reference evidence="1 2" key="1">
    <citation type="submission" date="2012-03" db="EMBL/GenBank/DDBJ databases">
        <title>The Genome Sequence of Bartonella birtlesii LL-WM9.</title>
        <authorList>
            <consortium name="The Broad Institute Genome Sequencing Platform"/>
            <consortium name="The Broad Institute Genome Sequencing Center for Infectious Disease"/>
            <person name="Feldgarden M."/>
            <person name="Kirby J."/>
            <person name="Kosoy M."/>
            <person name="Birtles R."/>
            <person name="Probert W.S."/>
            <person name="Chiaraviglio L."/>
            <person name="Young S.K."/>
            <person name="Zeng Q."/>
            <person name="Gargeya S."/>
            <person name="Fitzgerald M."/>
            <person name="Haas B."/>
            <person name="Abouelleil A."/>
            <person name="Alvarado L."/>
            <person name="Arachchi H.M."/>
            <person name="Berlin A."/>
            <person name="Chapman S.B."/>
            <person name="Gearin G."/>
            <person name="Goldberg J."/>
            <person name="Griggs A."/>
            <person name="Gujja S."/>
            <person name="Hansen M."/>
            <person name="Heiman D."/>
            <person name="Howarth C."/>
            <person name="Larimer J."/>
            <person name="Lui A."/>
            <person name="MacDonald P.J.P."/>
            <person name="McCowen C."/>
            <person name="Montmayeur A."/>
            <person name="Murphy C."/>
            <person name="Neiman D."/>
            <person name="Pearson M."/>
            <person name="Priest M."/>
            <person name="Roberts A."/>
            <person name="Saif S."/>
            <person name="Shea T."/>
            <person name="Sisk P."/>
            <person name="Stolte C."/>
            <person name="Sykes S."/>
            <person name="Wortman J."/>
            <person name="Nusbaum C."/>
            <person name="Birren B."/>
        </authorList>
    </citation>
    <scope>NUCLEOTIDE SEQUENCE [LARGE SCALE GENOMIC DNA]</scope>
    <source>
        <strain evidence="1 2">LL-WM9</strain>
    </source>
</reference>
<dbReference type="PATRIC" id="fig|1094552.3.peg.977"/>
<proteinExistence type="predicted"/>
<organism evidence="1 2">
    <name type="scientific">Bartonella birtlesii LL-WM9</name>
    <dbReference type="NCBI Taxonomy" id="1094552"/>
    <lineage>
        <taxon>Bacteria</taxon>
        <taxon>Pseudomonadati</taxon>
        <taxon>Pseudomonadota</taxon>
        <taxon>Alphaproteobacteria</taxon>
        <taxon>Hyphomicrobiales</taxon>
        <taxon>Bartonellaceae</taxon>
        <taxon>Bartonella</taxon>
    </lineage>
</organism>
<dbReference type="RefSeq" id="WP_006589802.1">
    <property type="nucleotide sequence ID" value="NZ_JH725077.1"/>
</dbReference>
<gene>
    <name evidence="1" type="ORF">ME7_00876</name>
</gene>
<sequence length="59" mass="6405">MSGKLHSFFQYIFAAYGMMVKVLLPGAGFDSSGGEDIFALCLRMYGESAYKSCPVKVAI</sequence>
<dbReference type="AlphaFoldDB" id="J1IXD1"/>
<evidence type="ECO:0000313" key="2">
    <source>
        <dbReference type="Proteomes" id="UP000008748"/>
    </source>
</evidence>
<dbReference type="Proteomes" id="UP000008748">
    <property type="component" value="Unassembled WGS sequence"/>
</dbReference>
<evidence type="ECO:0000313" key="1">
    <source>
        <dbReference type="EMBL" id="EJF76332.1"/>
    </source>
</evidence>
<dbReference type="EMBL" id="AIMC01000020">
    <property type="protein sequence ID" value="EJF76332.1"/>
    <property type="molecule type" value="Genomic_DNA"/>
</dbReference>
<comment type="caution">
    <text evidence="1">The sequence shown here is derived from an EMBL/GenBank/DDBJ whole genome shotgun (WGS) entry which is preliminary data.</text>
</comment>
<protein>
    <submittedName>
        <fullName evidence="1">Uncharacterized protein</fullName>
    </submittedName>
</protein>
<keyword evidence="2" id="KW-1185">Reference proteome</keyword>
<dbReference type="HOGENOM" id="CLU_2987384_0_0_5"/>
<accession>J1IXD1</accession>
<name>J1IXD1_9HYPH</name>